<evidence type="ECO:0000259" key="7">
    <source>
        <dbReference type="Pfam" id="PF02463"/>
    </source>
</evidence>
<evidence type="ECO:0000256" key="5">
    <source>
        <dbReference type="ARBA" id="ARBA00023125"/>
    </source>
</evidence>
<accession>A0A955KZY4</accession>
<dbReference type="AlphaFoldDB" id="A0A955KZY4"/>
<dbReference type="InterPro" id="IPR027417">
    <property type="entry name" value="P-loop_NTPase"/>
</dbReference>
<keyword evidence="5 6" id="KW-0238">DNA-binding</keyword>
<evidence type="ECO:0000256" key="3">
    <source>
        <dbReference type="ARBA" id="ARBA00022741"/>
    </source>
</evidence>
<dbReference type="EMBL" id="JAGQLL010000053">
    <property type="protein sequence ID" value="MCA9380372.1"/>
    <property type="molecule type" value="Genomic_DNA"/>
</dbReference>
<gene>
    <name evidence="6 8" type="primary">recF</name>
    <name evidence="8" type="ORF">KC675_04300</name>
</gene>
<comment type="similarity">
    <text evidence="6">Belongs to the RecF family.</text>
</comment>
<dbReference type="SUPFAM" id="SSF52540">
    <property type="entry name" value="P-loop containing nucleoside triphosphate hydrolases"/>
    <property type="match status" value="1"/>
</dbReference>
<organism evidence="8 9">
    <name type="scientific">Candidatus Dojkabacteria bacterium</name>
    <dbReference type="NCBI Taxonomy" id="2099670"/>
    <lineage>
        <taxon>Bacteria</taxon>
        <taxon>Candidatus Dojkabacteria</taxon>
    </lineage>
</organism>
<dbReference type="GO" id="GO:0006302">
    <property type="term" value="P:double-strand break repair"/>
    <property type="evidence" value="ECO:0007669"/>
    <property type="project" value="TreeGrafter"/>
</dbReference>
<proteinExistence type="inferred from homology"/>
<dbReference type="GO" id="GO:0003697">
    <property type="term" value="F:single-stranded DNA binding"/>
    <property type="evidence" value="ECO:0007669"/>
    <property type="project" value="UniProtKB-UniRule"/>
</dbReference>
<evidence type="ECO:0000256" key="1">
    <source>
        <dbReference type="ARBA" id="ARBA00022490"/>
    </source>
</evidence>
<dbReference type="GO" id="GO:0006260">
    <property type="term" value="P:DNA replication"/>
    <property type="evidence" value="ECO:0007669"/>
    <property type="project" value="UniProtKB-UniRule"/>
</dbReference>
<evidence type="ECO:0000256" key="2">
    <source>
        <dbReference type="ARBA" id="ARBA00022705"/>
    </source>
</evidence>
<comment type="caution">
    <text evidence="8">The sequence shown here is derived from an EMBL/GenBank/DDBJ whole genome shotgun (WGS) entry which is preliminary data.</text>
</comment>
<keyword evidence="4 6" id="KW-0067">ATP-binding</keyword>
<evidence type="ECO:0000256" key="6">
    <source>
        <dbReference type="HAMAP-Rule" id="MF_00365"/>
    </source>
</evidence>
<keyword evidence="1 6" id="KW-0963">Cytoplasm</keyword>
<keyword evidence="3 6" id="KW-0547">Nucleotide-binding</keyword>
<dbReference type="InterPro" id="IPR003395">
    <property type="entry name" value="RecF/RecN/SMC_N"/>
</dbReference>
<comment type="subcellular location">
    <subcellularLocation>
        <location evidence="6">Cytoplasm</location>
    </subcellularLocation>
</comment>
<evidence type="ECO:0000313" key="8">
    <source>
        <dbReference type="EMBL" id="MCA9380372.1"/>
    </source>
</evidence>
<dbReference type="InterPro" id="IPR001238">
    <property type="entry name" value="DNA-binding_RecF"/>
</dbReference>
<sequence>MQLKKLKFTNFRNLEFKYEPGPRFNVILGKNGRGKSNFLDGIQLLSNGRSFKGFNNADNLDFNSDTNFARIEALLESDEAINLATIFIKNSERSFSHKYTINDKPTLSSRFLYRLKTILFTPESLELLIGSPDDRRSELDDLISVFDKDFAQSVRQYSFVMRSRNRLLVKIKAGYASRDQLTYWNERLVNIGSDVVLKRNEYLKEIVPSLSKTSENLFVNFGKGEFDIKYISPLTINKNKIEEQFTNKLESDFSREVAIGRTMFGPHRDDLAFSLSGRNLHVFGSRGEQRLATMIFKIASYEYMTELYGTKIILLLDDILSELDKPNKSRLIEYVEKTEAQIFFTLANKADLPKSIMNESKLLEL</sequence>
<keyword evidence="6" id="KW-0742">SOS response</keyword>
<dbReference type="GO" id="GO:0005524">
    <property type="term" value="F:ATP binding"/>
    <property type="evidence" value="ECO:0007669"/>
    <property type="project" value="UniProtKB-UniRule"/>
</dbReference>
<dbReference type="GO" id="GO:0009432">
    <property type="term" value="P:SOS response"/>
    <property type="evidence" value="ECO:0007669"/>
    <property type="project" value="UniProtKB-UniRule"/>
</dbReference>
<feature type="domain" description="RecF/RecN/SMC N-terminal" evidence="7">
    <location>
        <begin position="3"/>
        <end position="347"/>
    </location>
</feature>
<comment type="function">
    <text evidence="6">The RecF protein is involved in DNA metabolism; it is required for DNA replication and normal SOS inducibility. RecF binds preferentially to single-stranded, linear DNA. It also seems to bind ATP.</text>
</comment>
<keyword evidence="2 6" id="KW-0235">DNA replication</keyword>
<reference evidence="8" key="1">
    <citation type="submission" date="2020-04" db="EMBL/GenBank/DDBJ databases">
        <authorList>
            <person name="Zhang T."/>
        </authorList>
    </citation>
    <scope>NUCLEOTIDE SEQUENCE</scope>
    <source>
        <strain evidence="8">HKST-UBA15</strain>
    </source>
</reference>
<dbReference type="Pfam" id="PF02463">
    <property type="entry name" value="SMC_N"/>
    <property type="match status" value="1"/>
</dbReference>
<dbReference type="Proteomes" id="UP000745577">
    <property type="component" value="Unassembled WGS sequence"/>
</dbReference>
<reference evidence="8" key="2">
    <citation type="journal article" date="2021" name="Microbiome">
        <title>Successional dynamics and alternative stable states in a saline activated sludge microbial community over 9 years.</title>
        <authorList>
            <person name="Wang Y."/>
            <person name="Ye J."/>
            <person name="Ju F."/>
            <person name="Liu L."/>
            <person name="Boyd J.A."/>
            <person name="Deng Y."/>
            <person name="Parks D.H."/>
            <person name="Jiang X."/>
            <person name="Yin X."/>
            <person name="Woodcroft B.J."/>
            <person name="Tyson G.W."/>
            <person name="Hugenholtz P."/>
            <person name="Polz M.F."/>
            <person name="Zhang T."/>
        </authorList>
    </citation>
    <scope>NUCLEOTIDE SEQUENCE</scope>
    <source>
        <strain evidence="8">HKST-UBA15</strain>
    </source>
</reference>
<evidence type="ECO:0000256" key="4">
    <source>
        <dbReference type="ARBA" id="ARBA00022840"/>
    </source>
</evidence>
<dbReference type="PANTHER" id="PTHR32182">
    <property type="entry name" value="DNA REPLICATION AND REPAIR PROTEIN RECF"/>
    <property type="match status" value="1"/>
</dbReference>
<dbReference type="GO" id="GO:0005737">
    <property type="term" value="C:cytoplasm"/>
    <property type="evidence" value="ECO:0007669"/>
    <property type="project" value="UniProtKB-SubCell"/>
</dbReference>
<dbReference type="PANTHER" id="PTHR32182:SF0">
    <property type="entry name" value="DNA REPLICATION AND REPAIR PROTEIN RECF"/>
    <property type="match status" value="1"/>
</dbReference>
<dbReference type="Gene3D" id="3.40.50.300">
    <property type="entry name" value="P-loop containing nucleotide triphosphate hydrolases"/>
    <property type="match status" value="1"/>
</dbReference>
<dbReference type="Gene3D" id="1.20.1050.90">
    <property type="entry name" value="RecF/RecN/SMC, N-terminal domain"/>
    <property type="match status" value="1"/>
</dbReference>
<feature type="binding site" evidence="6">
    <location>
        <begin position="29"/>
        <end position="36"/>
    </location>
    <ligand>
        <name>ATP</name>
        <dbReference type="ChEBI" id="CHEBI:30616"/>
    </ligand>
</feature>
<keyword evidence="6" id="KW-0234">DNA repair</keyword>
<dbReference type="InterPro" id="IPR042174">
    <property type="entry name" value="RecF_2"/>
</dbReference>
<evidence type="ECO:0000313" key="9">
    <source>
        <dbReference type="Proteomes" id="UP000745577"/>
    </source>
</evidence>
<keyword evidence="6" id="KW-0227">DNA damage</keyword>
<protein>
    <recommendedName>
        <fullName evidence="6">DNA replication and repair protein RecF</fullName>
    </recommendedName>
</protein>
<dbReference type="NCBIfam" id="TIGR00611">
    <property type="entry name" value="recf"/>
    <property type="match status" value="1"/>
</dbReference>
<name>A0A955KZY4_9BACT</name>
<dbReference type="HAMAP" id="MF_00365">
    <property type="entry name" value="RecF"/>
    <property type="match status" value="1"/>
</dbReference>
<dbReference type="GO" id="GO:0000731">
    <property type="term" value="P:DNA synthesis involved in DNA repair"/>
    <property type="evidence" value="ECO:0007669"/>
    <property type="project" value="TreeGrafter"/>
</dbReference>